<dbReference type="Pfam" id="PF23297">
    <property type="entry name" value="ACP_SdgA_C"/>
    <property type="match status" value="1"/>
</dbReference>
<dbReference type="EMBL" id="KZ679256">
    <property type="protein sequence ID" value="PTB45934.1"/>
    <property type="molecule type" value="Genomic_DNA"/>
</dbReference>
<dbReference type="Pfam" id="PF23114">
    <property type="entry name" value="NAD-bd_HRPKS_sdrA"/>
    <property type="match status" value="1"/>
</dbReference>
<dbReference type="Pfam" id="PF02801">
    <property type="entry name" value="Ketoacyl-synt_C"/>
    <property type="match status" value="1"/>
</dbReference>
<dbReference type="InterPro" id="IPR050091">
    <property type="entry name" value="PKS_NRPS_Biosynth_Enz"/>
</dbReference>
<dbReference type="PROSITE" id="PS50075">
    <property type="entry name" value="CARRIER"/>
    <property type="match status" value="1"/>
</dbReference>
<dbReference type="GO" id="GO:0031177">
    <property type="term" value="F:phosphopantetheine binding"/>
    <property type="evidence" value="ECO:0007669"/>
    <property type="project" value="InterPro"/>
</dbReference>
<keyword evidence="1" id="KW-0596">Phosphopantetheine</keyword>
<dbReference type="SMART" id="SM00823">
    <property type="entry name" value="PKS_PP"/>
    <property type="match status" value="1"/>
</dbReference>
<dbReference type="GO" id="GO:0006633">
    <property type="term" value="P:fatty acid biosynthetic process"/>
    <property type="evidence" value="ECO:0007669"/>
    <property type="project" value="InterPro"/>
</dbReference>
<dbReference type="SUPFAM" id="SSF47336">
    <property type="entry name" value="ACP-like"/>
    <property type="match status" value="1"/>
</dbReference>
<feature type="active site" description="Proton acceptor; for dehydratase activity" evidence="6">
    <location>
        <position position="994"/>
    </location>
</feature>
<dbReference type="InterPro" id="IPR014043">
    <property type="entry name" value="Acyl_transferase_dom"/>
</dbReference>
<dbReference type="InterPro" id="IPR009081">
    <property type="entry name" value="PP-bd_ACP"/>
</dbReference>
<evidence type="ECO:0000259" key="8">
    <source>
        <dbReference type="PROSITE" id="PS52004"/>
    </source>
</evidence>
<dbReference type="CDD" id="cd00833">
    <property type="entry name" value="PKS"/>
    <property type="match status" value="1"/>
</dbReference>
<dbReference type="PANTHER" id="PTHR43775:SF29">
    <property type="entry name" value="ASPERFURANONE POLYKETIDE SYNTHASE AFOG-RELATED"/>
    <property type="match status" value="1"/>
</dbReference>
<evidence type="ECO:0000256" key="1">
    <source>
        <dbReference type="ARBA" id="ARBA00022450"/>
    </source>
</evidence>
<dbReference type="GO" id="GO:1901336">
    <property type="term" value="P:lactone biosynthetic process"/>
    <property type="evidence" value="ECO:0007669"/>
    <property type="project" value="UniProtKB-ARBA"/>
</dbReference>
<dbReference type="GO" id="GO:0004312">
    <property type="term" value="F:fatty acid synthase activity"/>
    <property type="evidence" value="ECO:0007669"/>
    <property type="project" value="TreeGrafter"/>
</dbReference>
<dbReference type="SMART" id="SM00827">
    <property type="entry name" value="PKS_AT"/>
    <property type="match status" value="1"/>
</dbReference>
<dbReference type="Gene3D" id="3.40.47.10">
    <property type="match status" value="1"/>
</dbReference>
<feature type="domain" description="Ketosynthase family 3 (KS3)" evidence="8">
    <location>
        <begin position="23"/>
        <end position="443"/>
    </location>
</feature>
<dbReference type="PROSITE" id="PS52004">
    <property type="entry name" value="KS3_2"/>
    <property type="match status" value="1"/>
</dbReference>
<dbReference type="FunFam" id="3.40.50.720:FF:000209">
    <property type="entry name" value="Polyketide synthase Pks12"/>
    <property type="match status" value="1"/>
</dbReference>
<dbReference type="Proteomes" id="UP000240493">
    <property type="component" value="Unassembled WGS sequence"/>
</dbReference>
<dbReference type="InterPro" id="IPR020807">
    <property type="entry name" value="PKS_DH"/>
</dbReference>
<organism evidence="10 11">
    <name type="scientific">Trichoderma asperellum (strain ATCC 204424 / CBS 433.97 / NBRC 101777)</name>
    <dbReference type="NCBI Taxonomy" id="1042311"/>
    <lineage>
        <taxon>Eukaryota</taxon>
        <taxon>Fungi</taxon>
        <taxon>Dikarya</taxon>
        <taxon>Ascomycota</taxon>
        <taxon>Pezizomycotina</taxon>
        <taxon>Sordariomycetes</taxon>
        <taxon>Hypocreomycetidae</taxon>
        <taxon>Hypocreales</taxon>
        <taxon>Hypocreaceae</taxon>
        <taxon>Trichoderma</taxon>
    </lineage>
</organism>
<dbReference type="InterPro" id="IPR020843">
    <property type="entry name" value="ER"/>
</dbReference>
<sequence>MAPSIDLFVAKNGFGDQDFSSLSSDIAIIGVSGRFPGEATPPRNLWDMVVEGRNAREPVPKSRFNADGFWHKDPSRVGTIGGIKQGHFVKQDIRQFDAGFFCITPEEAKAMDPLQRILLETAYEGLENAGLTIDQIADQPIGCFVGGGQSHDYWDLQALDLDSIPKYSATGLGTSILSNHISWFFNLRGPSMTIDTACSSSMTAMHMACQSIRSGETDSASTCDFCQSFDIFATPMSFLSKDDKCHLFDTSANGYTRGEGGGFVVLKRMDLALRDGNTIRAVVRATGANQDGRTLGLTQPSAVRQADLIRQTYESAGLPLHETNYFEAHGTGTAAGDPVECSAIGPAFSSTRQRPLYVGSVKSNVGHLESCSGIVGMVKAVYSLESGWMAPTHGLTNINPKIKLAEWKIDIPTRATRWPAGLRRISINNFGYGGANAHVVIDDAYHYLKNHNLKAPHNTTVEELLTNSIKGPTTIPNGPTSRLFLLSSHEESGIHVDAKKGSEEQNRLLHRLAYTLSEKRSSLPWKTFAAASTIEELQQALDGARTQATRTPTKARPITFIFTGQGAQWYGMGRSLQKYPVFQKSLHESNAHLKSFGCTWDLLVELNRSAEESQIDPPDISQAACTALQLGVVDLLASWGIRPQVVIGHSSGEIAAGYSKGAFDKAAGMRIAYYRGLLTSQLSKNGAMAAVGLGPEAAQKYIDRVTAGKVVVACINSPESTTLSRDVEGVNEVMHLLQADDVFARKLRELTAYHSHHMQLIAEKYLAGMEEGAWKPKSGHKDVTMVSSVKGKPIDGTELVPLYYVANLVSAVNFSGAVTAATEAGLLGGKLRNQNGIKGSPYAIVEIGPHAALQGPLKQIMTSVSDKVPTPPRYLSAIKRKQDAIQTSLEVAGELFVLGHPVDMRLANAYDSYRGVNHGDVTDDGKISPLVELPTYAWNTSKKYWSESAAISAYRNRSHARLELLGARDDRSTELELSWRNLLRTSEQPWIEHHQFQSTNIYPMAGMVVMAIEGMRQIQTRTDIEGFQVRDINIGKALVVPINQTIETRLQLAPWRSSPIANEDSSYWTEFKVSSRNESGTWTANYNGLIKAIYTPEGDSATGNGVFVNEEAAANAQLQADLEPAVFYDKLDSAGFHLGPAFQGVKKLNLLNDKSHYTVEVEDTKQYYPAKWEPPHLIHPSVLDVFVHLLTSSAWYGEDFTARMPVSTASIYVSTKFDSTPGSKYHGFSRTYKLGGGGDKMASDVFAFGEDGDDKPVIALRGCEHVPLRGSGAQSDVSGGASASLGGHVPIAPRLALDVTMIDATQIQQILQDDPNLATSLGKYVTLLAHKYPALDILESNSSANSLLTRALLGGGEEIHKRVKSVILSGVVALEEQSRPWKQLIHHQQLNLTEDPVEQGFEEASRDLIVLDTAQTYEGENAVILANIKKLLKPWGILLVANEEVLVSAGFTAPTSINISDASCLTIASVTQQSNAAVQNILVVMPQSPSPKLSRAVEQVECELKQVHNYNVVKLPFDAATPEQLSSYLALFALDLDLPFLEDLDEDSFVKLRSLILGTQGTLWLTLDTASGGLVKGLGRTIRSEYPEIPFSTLSLDSAAPFDADVNVRTISQLISTSKTLDRSTDSEYVIRNGQVLVERLEPQTDLKTLLDAARSGQSLPTVTMPLKDRGDETLRLSFREPGLLDSFEYHLVPGLTALDPVAEGQMEIEVQLVGLNSRDVMMATGQDEDTNIGMECAGIVSRLGLGVTKFRVGDRVFGLHGGCFQTRLRVDPRTFAHTPDSITDEVAGSLMGQYQTAVQSLINVGRLQRDESVLIHSAAGGVGQAAIIVAQCLSSKKVFCTVSSEKKKKFLMAEYGIPEAHIFNSRDHSFADGVMRLTNGQGVDVVLNNLANEALRRTWNCVAPFGRFIELGKRDIHDNSGLEMRPFLNNISFSGLDINTLVTEYPNKCEKLSLQVVELLEQGIIRPLKNVTQFSFGQVEQAFQLMQSGDNMGKVVLIPRPDDVVPIIPGGLGAFRLSSNSTYVLVGGLGGIGRSIAQMLADKGAKHFVFLSRSGNTRPEAQALLDKLQGQGVTSTVTAVDVADKAQLEAALNKVKQSCPPIKGMINCAMDLKDGIYNNMTAKDWNLSLRPKLKATRNLHELLPADLDFFVCLSSIAGIIGNRGQANYNAGNNYQDALMHHRAASGLAATSLNLSLVVGVGVSTEQENVFQLLKNGDLIPQNETDVLNLVTAAVSGRAPTQVAIGTATGGQLDKSSSNDPYCRLDRHSGGDSNGQATKEDWKKLVATATSKDQVHDLVLDALVAGLSNILKVEQDDIDSRKSLPALGIDSLVAIEIRNWLRKEFQADLSVFDIVSNDPLSTFAPKVAAKSAVVPAALA</sequence>
<dbReference type="GO" id="GO:0030639">
    <property type="term" value="P:polyketide biosynthetic process"/>
    <property type="evidence" value="ECO:0007669"/>
    <property type="project" value="UniProtKB-ARBA"/>
</dbReference>
<dbReference type="SUPFAM" id="SSF52151">
    <property type="entry name" value="FabD/lysophospholipase-like"/>
    <property type="match status" value="1"/>
</dbReference>
<dbReference type="InterPro" id="IPR016039">
    <property type="entry name" value="Thiolase-like"/>
</dbReference>
<keyword evidence="2" id="KW-0597">Phosphoprotein</keyword>
<dbReference type="InterPro" id="IPR049900">
    <property type="entry name" value="PKS_mFAS_DH"/>
</dbReference>
<keyword evidence="4" id="KW-0560">Oxidoreductase</keyword>
<evidence type="ECO:0000259" key="9">
    <source>
        <dbReference type="PROSITE" id="PS52019"/>
    </source>
</evidence>
<dbReference type="Gene3D" id="3.10.129.110">
    <property type="entry name" value="Polyketide synthase dehydratase"/>
    <property type="match status" value="1"/>
</dbReference>
<dbReference type="InterPro" id="IPR013968">
    <property type="entry name" value="PKS_KR"/>
</dbReference>
<dbReference type="STRING" id="1042311.A0A2T3ZMA1"/>
<dbReference type="InterPro" id="IPR049551">
    <property type="entry name" value="PKS_DH_C"/>
</dbReference>
<keyword evidence="5" id="KW-0511">Multifunctional enzyme</keyword>
<dbReference type="InterPro" id="IPR032821">
    <property type="entry name" value="PKS_assoc"/>
</dbReference>
<evidence type="ECO:0000256" key="6">
    <source>
        <dbReference type="PROSITE-ProRule" id="PRU01363"/>
    </source>
</evidence>
<dbReference type="InterPro" id="IPR036736">
    <property type="entry name" value="ACP-like_sf"/>
</dbReference>
<dbReference type="SMART" id="SM00822">
    <property type="entry name" value="PKS_KR"/>
    <property type="match status" value="1"/>
</dbReference>
<dbReference type="InterPro" id="IPR018201">
    <property type="entry name" value="Ketoacyl_synth_AS"/>
</dbReference>
<evidence type="ECO:0000259" key="7">
    <source>
        <dbReference type="PROSITE" id="PS50075"/>
    </source>
</evidence>
<feature type="domain" description="PKS/mFAS DH" evidence="9">
    <location>
        <begin position="962"/>
        <end position="1274"/>
    </location>
</feature>
<dbReference type="InterPro" id="IPR001227">
    <property type="entry name" value="Ac_transferase_dom_sf"/>
</dbReference>
<feature type="region of interest" description="C-terminal hotdog fold" evidence="6">
    <location>
        <begin position="1118"/>
        <end position="1274"/>
    </location>
</feature>
<dbReference type="Gene3D" id="3.90.180.10">
    <property type="entry name" value="Medium-chain alcohol dehydrogenases, catalytic domain"/>
    <property type="match status" value="1"/>
</dbReference>
<dbReference type="PROSITE" id="PS00012">
    <property type="entry name" value="PHOSPHOPANTETHEINE"/>
    <property type="match status" value="1"/>
</dbReference>
<feature type="active site" description="Proton donor; for dehydratase activity" evidence="6">
    <location>
        <position position="1184"/>
    </location>
</feature>
<protein>
    <submittedName>
        <fullName evidence="10">Uncharacterized protein</fullName>
    </submittedName>
</protein>
<dbReference type="InterPro" id="IPR042104">
    <property type="entry name" value="PKS_dehydratase_sf"/>
</dbReference>
<dbReference type="SUPFAM" id="SSF50129">
    <property type="entry name" value="GroES-like"/>
    <property type="match status" value="1"/>
</dbReference>
<feature type="domain" description="Carrier" evidence="7">
    <location>
        <begin position="2294"/>
        <end position="2371"/>
    </location>
</feature>
<name>A0A2T3ZMA1_TRIA4</name>
<dbReference type="OrthoDB" id="329835at2759"/>
<evidence type="ECO:0000256" key="4">
    <source>
        <dbReference type="ARBA" id="ARBA00023002"/>
    </source>
</evidence>
<dbReference type="Gene3D" id="3.40.50.720">
    <property type="entry name" value="NAD(P)-binding Rossmann-like Domain"/>
    <property type="match status" value="2"/>
</dbReference>
<dbReference type="SUPFAM" id="SSF51735">
    <property type="entry name" value="NAD(P)-binding Rossmann-fold domains"/>
    <property type="match status" value="2"/>
</dbReference>
<dbReference type="Pfam" id="PF08659">
    <property type="entry name" value="KR"/>
    <property type="match status" value="1"/>
</dbReference>
<dbReference type="InterPro" id="IPR006162">
    <property type="entry name" value="Ppantetheine_attach_site"/>
</dbReference>
<evidence type="ECO:0000256" key="5">
    <source>
        <dbReference type="ARBA" id="ARBA00023268"/>
    </source>
</evidence>
<dbReference type="InterPro" id="IPR013154">
    <property type="entry name" value="ADH-like_N"/>
</dbReference>
<dbReference type="InterPro" id="IPR020841">
    <property type="entry name" value="PKS_Beta-ketoAc_synthase_dom"/>
</dbReference>
<dbReference type="InterPro" id="IPR036291">
    <property type="entry name" value="NAD(P)-bd_dom_sf"/>
</dbReference>
<dbReference type="InterPro" id="IPR016036">
    <property type="entry name" value="Malonyl_transacylase_ACP-bd"/>
</dbReference>
<dbReference type="InterPro" id="IPR056501">
    <property type="entry name" value="NAD-bd_HRPKS_sdrA"/>
</dbReference>
<dbReference type="InterPro" id="IPR014031">
    <property type="entry name" value="Ketoacyl_synth_C"/>
</dbReference>
<dbReference type="PROSITE" id="PS00606">
    <property type="entry name" value="KS3_1"/>
    <property type="match status" value="1"/>
</dbReference>
<dbReference type="Gene3D" id="1.10.1200.10">
    <property type="entry name" value="ACP-like"/>
    <property type="match status" value="1"/>
</dbReference>
<dbReference type="SUPFAM" id="SSF53901">
    <property type="entry name" value="Thiolase-like"/>
    <property type="match status" value="1"/>
</dbReference>
<dbReference type="Gene3D" id="3.40.366.10">
    <property type="entry name" value="Malonyl-Coenzyme A Acyl Carrier Protein, domain 2"/>
    <property type="match status" value="1"/>
</dbReference>
<dbReference type="SMART" id="SM00826">
    <property type="entry name" value="PKS_DH"/>
    <property type="match status" value="1"/>
</dbReference>
<dbReference type="Pfam" id="PF13602">
    <property type="entry name" value="ADH_zinc_N_2"/>
    <property type="match status" value="1"/>
</dbReference>
<dbReference type="InterPro" id="IPR014030">
    <property type="entry name" value="Ketoacyl_synth_N"/>
</dbReference>
<proteinExistence type="predicted"/>
<dbReference type="Pfam" id="PF16197">
    <property type="entry name" value="KAsynt_C_assoc"/>
    <property type="match status" value="1"/>
</dbReference>
<dbReference type="PANTHER" id="PTHR43775">
    <property type="entry name" value="FATTY ACID SYNTHASE"/>
    <property type="match status" value="1"/>
</dbReference>
<evidence type="ECO:0000256" key="3">
    <source>
        <dbReference type="ARBA" id="ARBA00022679"/>
    </source>
</evidence>
<gene>
    <name evidence="10" type="ORF">M441DRAFT_74873</name>
</gene>
<dbReference type="InterPro" id="IPR011032">
    <property type="entry name" value="GroES-like_sf"/>
</dbReference>
<feature type="region of interest" description="N-terminal hotdog fold" evidence="6">
    <location>
        <begin position="962"/>
        <end position="1097"/>
    </location>
</feature>
<reference evidence="10 11" key="1">
    <citation type="submission" date="2016-07" db="EMBL/GenBank/DDBJ databases">
        <title>Multiple horizontal gene transfer events from other fungi enriched the ability of initially mycotrophic Trichoderma (Ascomycota) to feed on dead plant biomass.</title>
        <authorList>
            <consortium name="DOE Joint Genome Institute"/>
            <person name="Aerts A."/>
            <person name="Atanasova L."/>
            <person name="Chenthamara K."/>
            <person name="Zhang J."/>
            <person name="Grujic M."/>
            <person name="Henrissat B."/>
            <person name="Kuo A."/>
            <person name="Salamov A."/>
            <person name="Lipzen A."/>
            <person name="Labutti K."/>
            <person name="Barry K."/>
            <person name="Miao Y."/>
            <person name="Rahimi M.J."/>
            <person name="Shen Q."/>
            <person name="Grigoriev I.V."/>
            <person name="Kubicek C.P."/>
            <person name="Druzhinina I.S."/>
        </authorList>
    </citation>
    <scope>NUCLEOTIDE SEQUENCE [LARGE SCALE GENOMIC DNA]</scope>
    <source>
        <strain evidence="10 11">CBS 433.97</strain>
    </source>
</reference>
<dbReference type="Pfam" id="PF00109">
    <property type="entry name" value="ketoacyl-synt"/>
    <property type="match status" value="1"/>
</dbReference>
<dbReference type="GO" id="GO:0016491">
    <property type="term" value="F:oxidoreductase activity"/>
    <property type="evidence" value="ECO:0007669"/>
    <property type="project" value="UniProtKB-KW"/>
</dbReference>
<dbReference type="InterPro" id="IPR057326">
    <property type="entry name" value="KR_dom"/>
</dbReference>
<dbReference type="Pfam" id="PF00698">
    <property type="entry name" value="Acyl_transf_1"/>
    <property type="match status" value="1"/>
</dbReference>
<evidence type="ECO:0000313" key="11">
    <source>
        <dbReference type="Proteomes" id="UP000240493"/>
    </source>
</evidence>
<dbReference type="Pfam" id="PF21089">
    <property type="entry name" value="PKS_DH_N"/>
    <property type="match status" value="1"/>
</dbReference>
<dbReference type="GO" id="GO:0004315">
    <property type="term" value="F:3-oxoacyl-[acyl-carrier-protein] synthase activity"/>
    <property type="evidence" value="ECO:0007669"/>
    <property type="project" value="InterPro"/>
</dbReference>
<dbReference type="InterPro" id="IPR016035">
    <property type="entry name" value="Acyl_Trfase/lysoPLipase"/>
</dbReference>
<dbReference type="InterPro" id="IPR020806">
    <property type="entry name" value="PKS_PP-bd"/>
</dbReference>
<dbReference type="SMART" id="SM00825">
    <property type="entry name" value="PKS_KS"/>
    <property type="match status" value="1"/>
</dbReference>
<keyword evidence="3" id="KW-0808">Transferase</keyword>
<dbReference type="SMART" id="SM00829">
    <property type="entry name" value="PKS_ER"/>
    <property type="match status" value="1"/>
</dbReference>
<dbReference type="CDD" id="cd05195">
    <property type="entry name" value="enoyl_red"/>
    <property type="match status" value="1"/>
</dbReference>
<dbReference type="InterPro" id="IPR049552">
    <property type="entry name" value="PKS_DH_N"/>
</dbReference>
<evidence type="ECO:0000313" key="10">
    <source>
        <dbReference type="EMBL" id="PTB45934.1"/>
    </source>
</evidence>
<dbReference type="Pfam" id="PF14765">
    <property type="entry name" value="PS-DH"/>
    <property type="match status" value="1"/>
</dbReference>
<accession>A0A2T3ZMA1</accession>
<dbReference type="PROSITE" id="PS52019">
    <property type="entry name" value="PKS_MFAS_DH"/>
    <property type="match status" value="1"/>
</dbReference>
<dbReference type="SUPFAM" id="SSF55048">
    <property type="entry name" value="Probable ACP-binding domain of malonyl-CoA ACP transacylase"/>
    <property type="match status" value="1"/>
</dbReference>
<keyword evidence="11" id="KW-1185">Reference proteome</keyword>
<dbReference type="Pfam" id="PF08240">
    <property type="entry name" value="ADH_N"/>
    <property type="match status" value="1"/>
</dbReference>
<evidence type="ECO:0000256" key="2">
    <source>
        <dbReference type="ARBA" id="ARBA00022553"/>
    </source>
</evidence>